<accession>A0A4Q9GQA3</accession>
<keyword evidence="4 6" id="KW-1133">Transmembrane helix</keyword>
<dbReference type="PANTHER" id="PTHR23427:SF2">
    <property type="entry name" value="SURFEIT LOCUS PROTEIN 1"/>
    <property type="match status" value="1"/>
</dbReference>
<comment type="caution">
    <text evidence="7">The sequence shown here is derived from an EMBL/GenBank/DDBJ whole genome shotgun (WGS) entry which is preliminary data.</text>
</comment>
<evidence type="ECO:0000256" key="1">
    <source>
        <dbReference type="ARBA" id="ARBA00004370"/>
    </source>
</evidence>
<evidence type="ECO:0000256" key="5">
    <source>
        <dbReference type="ARBA" id="ARBA00023136"/>
    </source>
</evidence>
<evidence type="ECO:0000256" key="6">
    <source>
        <dbReference type="RuleBase" id="RU363076"/>
    </source>
</evidence>
<evidence type="ECO:0000256" key="4">
    <source>
        <dbReference type="ARBA" id="ARBA00022989"/>
    </source>
</evidence>
<name>A0A4Q9GQA3_9HYPH</name>
<dbReference type="GO" id="GO:0005886">
    <property type="term" value="C:plasma membrane"/>
    <property type="evidence" value="ECO:0007669"/>
    <property type="project" value="UniProtKB-SubCell"/>
</dbReference>
<keyword evidence="5 6" id="KW-0472">Membrane</keyword>
<evidence type="ECO:0000256" key="2">
    <source>
        <dbReference type="ARBA" id="ARBA00007165"/>
    </source>
</evidence>
<keyword evidence="6" id="KW-1003">Cell membrane</keyword>
<evidence type="ECO:0000313" key="7">
    <source>
        <dbReference type="EMBL" id="TBN54984.1"/>
    </source>
</evidence>
<comment type="subcellular location">
    <subcellularLocation>
        <location evidence="6">Cell membrane</location>
        <topology evidence="6">Multi-pass membrane protein</topology>
    </subcellularLocation>
    <subcellularLocation>
        <location evidence="1">Membrane</location>
    </subcellularLocation>
</comment>
<sequence length="245" mass="25868">MSPAARRLLKVAPLVLVVAGLLGGLGFWQLERLAWKEGLVALVHERMNEPATPIPAAADWPGLDVAAWSYRRASATGTFDASKTVRVYTVLSDQKGRYGGPGYWILAPLALSGGGTVIINRGFAPEQLADLDALKAATPNGEVTITGVVREPEARNAFTPADAPDKALFFARDPAAIAAALGLSDAAPFTIDADPGLPDAVPQGGETRIAFPNRHLEYALTWFGLSATLVAFFAAYALRSLTGRT</sequence>
<dbReference type="PANTHER" id="PTHR23427">
    <property type="entry name" value="SURFEIT LOCUS PROTEIN"/>
    <property type="match status" value="1"/>
</dbReference>
<feature type="transmembrane region" description="Helical" evidence="6">
    <location>
        <begin position="218"/>
        <end position="238"/>
    </location>
</feature>
<comment type="caution">
    <text evidence="6">Lacks conserved residue(s) required for the propagation of feature annotation.</text>
</comment>
<protein>
    <recommendedName>
        <fullName evidence="6">SURF1-like protein</fullName>
    </recommendedName>
</protein>
<keyword evidence="3 6" id="KW-0812">Transmembrane</keyword>
<dbReference type="RefSeq" id="WP_131001236.1">
    <property type="nucleotide sequence ID" value="NZ_JBHSZR010000002.1"/>
</dbReference>
<proteinExistence type="inferred from homology"/>
<reference evidence="7 8" key="1">
    <citation type="submission" date="2019-02" db="EMBL/GenBank/DDBJ databases">
        <title>Hansschlegelia quercus sp. nov., a novel methylotrophic bacterium from buds of oak (Quercus robur L.).</title>
        <authorList>
            <person name="Agafonova N.V."/>
            <person name="Kaparullina E.N."/>
            <person name="Grouzdev D.S."/>
            <person name="Doronina N.V."/>
        </authorList>
    </citation>
    <scope>NUCLEOTIDE SEQUENCE [LARGE SCALE GENOMIC DNA]</scope>
    <source>
        <strain evidence="7 8">Dub</strain>
    </source>
</reference>
<evidence type="ECO:0000313" key="8">
    <source>
        <dbReference type="Proteomes" id="UP000291613"/>
    </source>
</evidence>
<dbReference type="InterPro" id="IPR045214">
    <property type="entry name" value="Surf1/Surf4"/>
</dbReference>
<evidence type="ECO:0000256" key="3">
    <source>
        <dbReference type="ARBA" id="ARBA00022692"/>
    </source>
</evidence>
<dbReference type="Proteomes" id="UP000291613">
    <property type="component" value="Unassembled WGS sequence"/>
</dbReference>
<comment type="similarity">
    <text evidence="2 6">Belongs to the SURF1 family.</text>
</comment>
<dbReference type="CDD" id="cd06662">
    <property type="entry name" value="SURF1"/>
    <property type="match status" value="1"/>
</dbReference>
<dbReference type="AlphaFoldDB" id="A0A4Q9GQA3"/>
<dbReference type="OrthoDB" id="6079986at2"/>
<gene>
    <name evidence="7" type="ORF">EYR15_02215</name>
</gene>
<dbReference type="Pfam" id="PF02104">
    <property type="entry name" value="SURF1"/>
    <property type="match status" value="1"/>
</dbReference>
<keyword evidence="8" id="KW-1185">Reference proteome</keyword>
<dbReference type="EMBL" id="SIUB01000001">
    <property type="protein sequence ID" value="TBN54984.1"/>
    <property type="molecule type" value="Genomic_DNA"/>
</dbReference>
<dbReference type="InterPro" id="IPR002994">
    <property type="entry name" value="Surf1/Shy1"/>
</dbReference>
<dbReference type="PROSITE" id="PS50895">
    <property type="entry name" value="SURF1"/>
    <property type="match status" value="1"/>
</dbReference>
<organism evidence="7 8">
    <name type="scientific">Hansschlegelia quercus</name>
    <dbReference type="NCBI Taxonomy" id="2528245"/>
    <lineage>
        <taxon>Bacteria</taxon>
        <taxon>Pseudomonadati</taxon>
        <taxon>Pseudomonadota</taxon>
        <taxon>Alphaproteobacteria</taxon>
        <taxon>Hyphomicrobiales</taxon>
        <taxon>Methylopilaceae</taxon>
        <taxon>Hansschlegelia</taxon>
    </lineage>
</organism>